<feature type="region of interest" description="Disordered" evidence="1">
    <location>
        <begin position="55"/>
        <end position="97"/>
    </location>
</feature>
<dbReference type="PANTHER" id="PTHR30105">
    <property type="entry name" value="UNCHARACTERIZED YIBQ-RELATED"/>
    <property type="match status" value="1"/>
</dbReference>
<reference evidence="3 4" key="1">
    <citation type="submission" date="2019-07" db="EMBL/GenBank/DDBJ databases">
        <title>Genomic Encyclopedia of Archaeal and Bacterial Type Strains, Phase II (KMG-II): from individual species to whole genera.</title>
        <authorList>
            <person name="Goeker M."/>
        </authorList>
    </citation>
    <scope>NUCLEOTIDE SEQUENCE [LARGE SCALE GENOMIC DNA]</scope>
    <source>
        <strain evidence="3 4">ATCC BAA-1139</strain>
    </source>
</reference>
<dbReference type="SUPFAM" id="SSF88713">
    <property type="entry name" value="Glycoside hydrolase/deacetylase"/>
    <property type="match status" value="1"/>
</dbReference>
<dbReference type="AlphaFoldDB" id="A0A562VNT4"/>
<keyword evidence="2" id="KW-0812">Transmembrane</keyword>
<evidence type="ECO:0000313" key="3">
    <source>
        <dbReference type="EMBL" id="TWJ19646.1"/>
    </source>
</evidence>
<dbReference type="Gene3D" id="3.20.20.370">
    <property type="entry name" value="Glycoside hydrolase/deacetylase"/>
    <property type="match status" value="1"/>
</dbReference>
<comment type="caution">
    <text evidence="3">The sequence shown here is derived from an EMBL/GenBank/DDBJ whole genome shotgun (WGS) entry which is preliminary data.</text>
</comment>
<accession>A0A562VNT4</accession>
<evidence type="ECO:0000313" key="4">
    <source>
        <dbReference type="Proteomes" id="UP000319449"/>
    </source>
</evidence>
<dbReference type="PANTHER" id="PTHR30105:SF2">
    <property type="entry name" value="DIVERGENT POLYSACCHARIDE DEACETYLASE SUPERFAMILY"/>
    <property type="match status" value="1"/>
</dbReference>
<keyword evidence="4" id="KW-1185">Reference proteome</keyword>
<evidence type="ECO:0000256" key="2">
    <source>
        <dbReference type="SAM" id="Phobius"/>
    </source>
</evidence>
<keyword evidence="2" id="KW-0472">Membrane</keyword>
<keyword evidence="2" id="KW-1133">Transmembrane helix</keyword>
<dbReference type="InterPro" id="IPR006837">
    <property type="entry name" value="Divergent_DAC"/>
</dbReference>
<gene>
    <name evidence="3" type="ORF">JN12_01446</name>
</gene>
<organism evidence="3 4">
    <name type="scientific">Geobacter argillaceus</name>
    <dbReference type="NCBI Taxonomy" id="345631"/>
    <lineage>
        <taxon>Bacteria</taxon>
        <taxon>Pseudomonadati</taxon>
        <taxon>Thermodesulfobacteriota</taxon>
        <taxon>Desulfuromonadia</taxon>
        <taxon>Geobacterales</taxon>
        <taxon>Geobacteraceae</taxon>
        <taxon>Geobacter</taxon>
    </lineage>
</organism>
<dbReference type="CDD" id="cd10936">
    <property type="entry name" value="CE4_DAC2"/>
    <property type="match status" value="1"/>
</dbReference>
<evidence type="ECO:0000256" key="1">
    <source>
        <dbReference type="SAM" id="MobiDB-lite"/>
    </source>
</evidence>
<dbReference type="EMBL" id="VLLN01000007">
    <property type="protein sequence ID" value="TWJ19646.1"/>
    <property type="molecule type" value="Genomic_DNA"/>
</dbReference>
<protein>
    <recommendedName>
        <fullName evidence="5">Divergent polysaccharide deacetylase family protein</fullName>
    </recommendedName>
</protein>
<sequence>MAKKTNKKVNRKQQGGPKRPLAVLLAIVLLIVAVFLGLEWLKTARLPLVEEKTATVGRGQIPPRPEHKEYEQRPYTSVPAPAAPLPKKTGRRPSGPGSVAIIIDDMGAGMQEARDLLAIGLPITFSVIPGLPKDRAVAELAHQQGGRVMIHMPMEPQGYPERRLEKNGLLLSQSEAEITERLRTYLQAVPHAVGANNHMGSRFTEDGEKMGLVLNILKEKGLFFIDSRTSPKSVGLQLAHQLGMEAGTRNVFLDNVQEVGAIKVQLEEAARIARRKGGAIAIGHPHPTTIRALREMMPELRDAGIKFVYVSELVR</sequence>
<feature type="transmembrane region" description="Helical" evidence="2">
    <location>
        <begin position="21"/>
        <end position="41"/>
    </location>
</feature>
<dbReference type="InterPro" id="IPR011330">
    <property type="entry name" value="Glyco_hydro/deAcase_b/a-brl"/>
</dbReference>
<name>A0A562VNT4_9BACT</name>
<dbReference type="RefSeq" id="WP_211360513.1">
    <property type="nucleotide sequence ID" value="NZ_VLLN01000007.1"/>
</dbReference>
<dbReference type="Proteomes" id="UP000319449">
    <property type="component" value="Unassembled WGS sequence"/>
</dbReference>
<proteinExistence type="predicted"/>
<dbReference type="Pfam" id="PF04748">
    <property type="entry name" value="Polysacc_deac_2"/>
    <property type="match status" value="1"/>
</dbReference>
<dbReference type="GO" id="GO:0005975">
    <property type="term" value="P:carbohydrate metabolic process"/>
    <property type="evidence" value="ECO:0007669"/>
    <property type="project" value="InterPro"/>
</dbReference>
<evidence type="ECO:0008006" key="5">
    <source>
        <dbReference type="Google" id="ProtNLM"/>
    </source>
</evidence>